<keyword evidence="5 8" id="KW-0812">Transmembrane</keyword>
<keyword evidence="6 8" id="KW-1133">Transmembrane helix</keyword>
<dbReference type="GO" id="GO:0005886">
    <property type="term" value="C:plasma membrane"/>
    <property type="evidence" value="ECO:0007669"/>
    <property type="project" value="UniProtKB-SubCell"/>
</dbReference>
<feature type="domain" description="Glycosyltransferase RgtA/B/C/D-like" evidence="9">
    <location>
        <begin position="4"/>
        <end position="128"/>
    </location>
</feature>
<dbReference type="Pfam" id="PF13231">
    <property type="entry name" value="PMT_2"/>
    <property type="match status" value="1"/>
</dbReference>
<protein>
    <recommendedName>
        <fullName evidence="9">Glycosyltransferase RgtA/B/C/D-like domain-containing protein</fullName>
    </recommendedName>
</protein>
<dbReference type="GO" id="GO:0008610">
    <property type="term" value="P:lipid biosynthetic process"/>
    <property type="evidence" value="ECO:0007669"/>
    <property type="project" value="UniProtKB-ARBA"/>
</dbReference>
<evidence type="ECO:0000256" key="1">
    <source>
        <dbReference type="ARBA" id="ARBA00004651"/>
    </source>
</evidence>
<keyword evidence="3" id="KW-0328">Glycosyltransferase</keyword>
<evidence type="ECO:0000256" key="8">
    <source>
        <dbReference type="SAM" id="Phobius"/>
    </source>
</evidence>
<evidence type="ECO:0000256" key="7">
    <source>
        <dbReference type="ARBA" id="ARBA00023136"/>
    </source>
</evidence>
<evidence type="ECO:0000256" key="4">
    <source>
        <dbReference type="ARBA" id="ARBA00022679"/>
    </source>
</evidence>
<feature type="non-terminal residue" evidence="10">
    <location>
        <position position="369"/>
    </location>
</feature>
<comment type="subcellular location">
    <subcellularLocation>
        <location evidence="1">Cell membrane</location>
        <topology evidence="1">Multi-pass membrane protein</topology>
    </subcellularLocation>
</comment>
<name>A0A382NIU2_9ZZZZ</name>
<feature type="transmembrane region" description="Helical" evidence="8">
    <location>
        <begin position="77"/>
        <end position="108"/>
    </location>
</feature>
<dbReference type="InterPro" id="IPR038731">
    <property type="entry name" value="RgtA/B/C-like"/>
</dbReference>
<feature type="transmembrane region" description="Helical" evidence="8">
    <location>
        <begin position="213"/>
        <end position="231"/>
    </location>
</feature>
<reference evidence="10" key="1">
    <citation type="submission" date="2018-05" db="EMBL/GenBank/DDBJ databases">
        <authorList>
            <person name="Lanie J.A."/>
            <person name="Ng W.-L."/>
            <person name="Kazmierczak K.M."/>
            <person name="Andrzejewski T.M."/>
            <person name="Davidsen T.M."/>
            <person name="Wayne K.J."/>
            <person name="Tettelin H."/>
            <person name="Glass J.I."/>
            <person name="Rusch D."/>
            <person name="Podicherti R."/>
            <person name="Tsui H.-C.T."/>
            <person name="Winkler M.E."/>
        </authorList>
    </citation>
    <scope>NUCLEOTIDE SEQUENCE</scope>
</reference>
<keyword evidence="7 8" id="KW-0472">Membrane</keyword>
<sequence>YMNAQRVISILISVVTIIPIYFLGRKFFNEKYSLVVAALFAFEPRLIENSLLGITEPLYLLLGTITLVLFLSKNNKIIIISFIAAALFCLIRYEGLLIIIPMTIMYFVRFHKNKKQILTYFIAIIIFTMILLPTGLLRIESTGDDGLTSHVLAGGEYYSGMIEDEGNSIMLEFLSKGISFLSKYFLLVSIPLFLICLPYGIFRLIKKRDEKKWTLILFGLFFLIPAFYAYSRGFQDVRYLYIFLPIFCIISVYFIQLVEQKIKKPKVFFVGVIISTILISSIFSNFTITDFETEKEKYEISSVINQIATSVNRDYSSLQYLKWSDADILENFPILSTNVEQRDRVKIIHIGNYSENVFSVMEDYFVFAQ</sequence>
<dbReference type="PANTHER" id="PTHR33908">
    <property type="entry name" value="MANNOSYLTRANSFERASE YKCB-RELATED"/>
    <property type="match status" value="1"/>
</dbReference>
<evidence type="ECO:0000259" key="9">
    <source>
        <dbReference type="Pfam" id="PF13231"/>
    </source>
</evidence>
<feature type="transmembrane region" description="Helical" evidence="8">
    <location>
        <begin position="120"/>
        <end position="139"/>
    </location>
</feature>
<proteinExistence type="predicted"/>
<feature type="transmembrane region" description="Helical" evidence="8">
    <location>
        <begin position="6"/>
        <end position="24"/>
    </location>
</feature>
<dbReference type="InterPro" id="IPR050297">
    <property type="entry name" value="LipidA_mod_glycosyltrf_83"/>
</dbReference>
<evidence type="ECO:0000256" key="5">
    <source>
        <dbReference type="ARBA" id="ARBA00022692"/>
    </source>
</evidence>
<feature type="transmembrane region" description="Helical" evidence="8">
    <location>
        <begin position="267"/>
        <end position="288"/>
    </location>
</feature>
<feature type="transmembrane region" description="Helical" evidence="8">
    <location>
        <begin position="184"/>
        <end position="201"/>
    </location>
</feature>
<evidence type="ECO:0000256" key="2">
    <source>
        <dbReference type="ARBA" id="ARBA00022475"/>
    </source>
</evidence>
<organism evidence="10">
    <name type="scientific">marine metagenome</name>
    <dbReference type="NCBI Taxonomy" id="408172"/>
    <lineage>
        <taxon>unclassified sequences</taxon>
        <taxon>metagenomes</taxon>
        <taxon>ecological metagenomes</taxon>
    </lineage>
</organism>
<feature type="transmembrane region" description="Helical" evidence="8">
    <location>
        <begin position="237"/>
        <end position="255"/>
    </location>
</feature>
<accession>A0A382NIU2</accession>
<evidence type="ECO:0000313" key="10">
    <source>
        <dbReference type="EMBL" id="SVC59501.1"/>
    </source>
</evidence>
<keyword evidence="4" id="KW-0808">Transferase</keyword>
<dbReference type="PANTHER" id="PTHR33908:SF11">
    <property type="entry name" value="MEMBRANE PROTEIN"/>
    <property type="match status" value="1"/>
</dbReference>
<dbReference type="GO" id="GO:0016763">
    <property type="term" value="F:pentosyltransferase activity"/>
    <property type="evidence" value="ECO:0007669"/>
    <property type="project" value="TreeGrafter"/>
</dbReference>
<feature type="non-terminal residue" evidence="10">
    <location>
        <position position="1"/>
    </location>
</feature>
<evidence type="ECO:0000256" key="3">
    <source>
        <dbReference type="ARBA" id="ARBA00022676"/>
    </source>
</evidence>
<keyword evidence="2" id="KW-1003">Cell membrane</keyword>
<gene>
    <name evidence="10" type="ORF">METZ01_LOCUS312355</name>
</gene>
<evidence type="ECO:0000256" key="6">
    <source>
        <dbReference type="ARBA" id="ARBA00022989"/>
    </source>
</evidence>
<dbReference type="EMBL" id="UINC01099886">
    <property type="protein sequence ID" value="SVC59501.1"/>
    <property type="molecule type" value="Genomic_DNA"/>
</dbReference>
<dbReference type="AlphaFoldDB" id="A0A382NIU2"/>